<dbReference type="RefSeq" id="WP_004694423.1">
    <property type="nucleotide sequence ID" value="NZ_CP133463.1"/>
</dbReference>
<protein>
    <submittedName>
        <fullName evidence="1">Uncharacterized protein</fullName>
    </submittedName>
</protein>
<organism evidence="1 2">
    <name type="scientific">Veillonella parvula</name>
    <name type="common">Staphylococcus parvulus</name>
    <dbReference type="NCBI Taxonomy" id="29466"/>
    <lineage>
        <taxon>Bacteria</taxon>
        <taxon>Bacillati</taxon>
        <taxon>Bacillota</taxon>
        <taxon>Negativicutes</taxon>
        <taxon>Veillonellales</taxon>
        <taxon>Veillonellaceae</taxon>
        <taxon>Veillonella</taxon>
    </lineage>
</organism>
<evidence type="ECO:0000313" key="2">
    <source>
        <dbReference type="Proteomes" id="UP001228955"/>
    </source>
</evidence>
<reference evidence="1" key="1">
    <citation type="submission" date="2023-08" db="EMBL/GenBank/DDBJ databases">
        <title>Veillonella_parvula_DSM 2007_complete_genome_hifiasm_Zymo_Research_D6332.</title>
        <authorList>
            <person name="Damerum A."/>
        </authorList>
    </citation>
    <scope>NUCLEOTIDE SEQUENCE</scope>
    <source>
        <strain evidence="1">DSM 2007</strain>
    </source>
</reference>
<sequence length="391" mass="45887">MPDERMLEREFQEKIYNNREIQENIINALEIDPNNFLFNREIEFVNGITSDFIISNTETNQMQAIIECKRADIGVTEYVRGVGQLFQYEHFQRKGIRPRNLSHIIYDNEENRNVLVIPSNFIANTNLNIGLFCYPETAKILEIHVNNNRVREISKDEITKLADATVDSLKTISQYYVRDNRLFECYIALRVIGILKHLHISLNRVDIENKILRKIEVINNRNWRNAFITLSSLGFMSKRAGLSNTEAQLIPAEVYSFISSMYKDYLYPYIDILMDILIENSTDGMCNLNNQQISNLIRNRYDGRDVLFLTESNGRYISSWLNIMRDDFGCIQFAARSSERKIIYKPSELRQPDLTRKIKEYSNAKQYIDNFESKINDIIVDILAQNRIHFS</sequence>
<accession>A0AB38YP68</accession>
<proteinExistence type="predicted"/>
<name>A0AB38YP68_VEIPA</name>
<gene>
    <name evidence="1" type="ORF">RDV51_09660</name>
</gene>
<dbReference type="AlphaFoldDB" id="A0AB38YP68"/>
<evidence type="ECO:0000313" key="1">
    <source>
        <dbReference type="EMBL" id="WMS19682.1"/>
    </source>
</evidence>
<dbReference type="EMBL" id="CP133463">
    <property type="protein sequence ID" value="WMS19682.1"/>
    <property type="molecule type" value="Genomic_DNA"/>
</dbReference>
<dbReference type="Proteomes" id="UP001228955">
    <property type="component" value="Chromosome"/>
</dbReference>